<proteinExistence type="predicted"/>
<accession>A0A133NYD1</accession>
<dbReference type="AlphaFoldDB" id="A0A133NYD1"/>
<dbReference type="PATRIC" id="fig|2702.100.peg.588"/>
<evidence type="ECO:0000313" key="1">
    <source>
        <dbReference type="EMBL" id="KXA21306.1"/>
    </source>
</evidence>
<dbReference type="Proteomes" id="UP000070687">
    <property type="component" value="Unassembled WGS sequence"/>
</dbReference>
<gene>
    <name evidence="1" type="ORF">HMPREF3208_00610</name>
</gene>
<evidence type="ECO:0000313" key="2">
    <source>
        <dbReference type="Proteomes" id="UP000070687"/>
    </source>
</evidence>
<sequence>MYSYKRKFVLQHCITFLYCDYKYFDSGAVWLRGSESFDRLNVC</sequence>
<comment type="caution">
    <text evidence="1">The sequence shown here is derived from an EMBL/GenBank/DDBJ whole genome shotgun (WGS) entry which is preliminary data.</text>
</comment>
<organism evidence="1 2">
    <name type="scientific">Gardnerella vaginalis</name>
    <dbReference type="NCBI Taxonomy" id="2702"/>
    <lineage>
        <taxon>Bacteria</taxon>
        <taxon>Bacillati</taxon>
        <taxon>Actinomycetota</taxon>
        <taxon>Actinomycetes</taxon>
        <taxon>Bifidobacteriales</taxon>
        <taxon>Bifidobacteriaceae</taxon>
        <taxon>Gardnerella</taxon>
    </lineage>
</organism>
<dbReference type="EMBL" id="LRQB01000033">
    <property type="protein sequence ID" value="KXA21306.1"/>
    <property type="molecule type" value="Genomic_DNA"/>
</dbReference>
<reference evidence="1 2" key="1">
    <citation type="submission" date="2016-01" db="EMBL/GenBank/DDBJ databases">
        <authorList>
            <person name="Oliw E.H."/>
        </authorList>
    </citation>
    <scope>NUCLEOTIDE SEQUENCE [LARGE SCALE GENOMIC DNA]</scope>
    <source>
        <strain evidence="1 2">PSS_7772B</strain>
    </source>
</reference>
<protein>
    <submittedName>
        <fullName evidence="1">Uncharacterized protein</fullName>
    </submittedName>
</protein>
<name>A0A133NYD1_GARVA</name>